<gene>
    <name evidence="9" type="ORF">HK103_005703</name>
</gene>
<dbReference type="EMBL" id="JADGKB010000055">
    <property type="protein sequence ID" value="KAJ3256134.1"/>
    <property type="molecule type" value="Genomic_DNA"/>
</dbReference>
<feature type="transmembrane region" description="Helical" evidence="7">
    <location>
        <begin position="462"/>
        <end position="483"/>
    </location>
</feature>
<evidence type="ECO:0000256" key="5">
    <source>
        <dbReference type="ARBA" id="ARBA00022989"/>
    </source>
</evidence>
<accession>A0AAD5Y7M0</accession>
<dbReference type="GO" id="GO:0005886">
    <property type="term" value="C:plasma membrane"/>
    <property type="evidence" value="ECO:0007669"/>
    <property type="project" value="UniProtKB-SubCell"/>
</dbReference>
<keyword evidence="4 7" id="KW-0812">Transmembrane</keyword>
<feature type="transmembrane region" description="Helical" evidence="7">
    <location>
        <begin position="107"/>
        <end position="125"/>
    </location>
</feature>
<evidence type="ECO:0000256" key="6">
    <source>
        <dbReference type="ARBA" id="ARBA00023136"/>
    </source>
</evidence>
<feature type="transmembrane region" description="Helical" evidence="7">
    <location>
        <begin position="223"/>
        <end position="247"/>
    </location>
</feature>
<dbReference type="PRINTS" id="PR01036">
    <property type="entry name" value="TCRTETB"/>
</dbReference>
<comment type="caution">
    <text evidence="9">The sequence shown here is derived from an EMBL/GenBank/DDBJ whole genome shotgun (WGS) entry which is preliminary data.</text>
</comment>
<dbReference type="InterPro" id="IPR020846">
    <property type="entry name" value="MFS_dom"/>
</dbReference>
<dbReference type="GO" id="GO:0022857">
    <property type="term" value="F:transmembrane transporter activity"/>
    <property type="evidence" value="ECO:0007669"/>
    <property type="project" value="InterPro"/>
</dbReference>
<feature type="transmembrane region" description="Helical" evidence="7">
    <location>
        <begin position="332"/>
        <end position="352"/>
    </location>
</feature>
<organism evidence="9 10">
    <name type="scientific">Boothiomyces macroporosus</name>
    <dbReference type="NCBI Taxonomy" id="261099"/>
    <lineage>
        <taxon>Eukaryota</taxon>
        <taxon>Fungi</taxon>
        <taxon>Fungi incertae sedis</taxon>
        <taxon>Chytridiomycota</taxon>
        <taxon>Chytridiomycota incertae sedis</taxon>
        <taxon>Chytridiomycetes</taxon>
        <taxon>Rhizophydiales</taxon>
        <taxon>Terramycetaceae</taxon>
        <taxon>Boothiomyces</taxon>
    </lineage>
</organism>
<dbReference type="InterPro" id="IPR011701">
    <property type="entry name" value="MFS"/>
</dbReference>
<comment type="subcellular location">
    <subcellularLocation>
        <location evidence="1">Cell membrane</location>
        <topology evidence="1">Multi-pass membrane protein</topology>
    </subcellularLocation>
</comment>
<name>A0AAD5Y7M0_9FUNG</name>
<dbReference type="PANTHER" id="PTHR23501">
    <property type="entry name" value="MAJOR FACILITATOR SUPERFAMILY"/>
    <property type="match status" value="1"/>
</dbReference>
<reference evidence="9" key="1">
    <citation type="submission" date="2020-05" db="EMBL/GenBank/DDBJ databases">
        <title>Phylogenomic resolution of chytrid fungi.</title>
        <authorList>
            <person name="Stajich J.E."/>
            <person name="Amses K."/>
            <person name="Simmons R."/>
            <person name="Seto K."/>
            <person name="Myers J."/>
            <person name="Bonds A."/>
            <person name="Quandt C.A."/>
            <person name="Barry K."/>
            <person name="Liu P."/>
            <person name="Grigoriev I."/>
            <person name="Longcore J.E."/>
            <person name="James T.Y."/>
        </authorList>
    </citation>
    <scope>NUCLEOTIDE SEQUENCE</scope>
    <source>
        <strain evidence="9">PLAUS21</strain>
    </source>
</reference>
<dbReference type="Proteomes" id="UP001210925">
    <property type="component" value="Unassembled WGS sequence"/>
</dbReference>
<evidence type="ECO:0000259" key="8">
    <source>
        <dbReference type="PROSITE" id="PS50850"/>
    </source>
</evidence>
<dbReference type="SUPFAM" id="SSF103473">
    <property type="entry name" value="MFS general substrate transporter"/>
    <property type="match status" value="1"/>
</dbReference>
<keyword evidence="5 7" id="KW-1133">Transmembrane helix</keyword>
<feature type="transmembrane region" description="Helical" evidence="7">
    <location>
        <begin position="69"/>
        <end position="95"/>
    </location>
</feature>
<dbReference type="InterPro" id="IPR036259">
    <property type="entry name" value="MFS_trans_sf"/>
</dbReference>
<dbReference type="PANTHER" id="PTHR23501:SF191">
    <property type="entry name" value="VACUOLAR BASIC AMINO ACID TRANSPORTER 4"/>
    <property type="match status" value="1"/>
</dbReference>
<feature type="transmembrane region" description="Helical" evidence="7">
    <location>
        <begin position="162"/>
        <end position="183"/>
    </location>
</feature>
<feature type="transmembrane region" description="Helical" evidence="7">
    <location>
        <begin position="293"/>
        <end position="311"/>
    </location>
</feature>
<dbReference type="PROSITE" id="PS50850">
    <property type="entry name" value="MFS"/>
    <property type="match status" value="1"/>
</dbReference>
<feature type="transmembrane region" description="Helical" evidence="7">
    <location>
        <begin position="372"/>
        <end position="390"/>
    </location>
</feature>
<keyword evidence="6 7" id="KW-0472">Membrane</keyword>
<dbReference type="Gene3D" id="1.20.1250.20">
    <property type="entry name" value="MFS general substrate transporter like domains"/>
    <property type="match status" value="1"/>
</dbReference>
<keyword evidence="3" id="KW-1003">Cell membrane</keyword>
<evidence type="ECO:0000256" key="3">
    <source>
        <dbReference type="ARBA" id="ARBA00022475"/>
    </source>
</evidence>
<dbReference type="AlphaFoldDB" id="A0AAD5Y7M0"/>
<evidence type="ECO:0000256" key="4">
    <source>
        <dbReference type="ARBA" id="ARBA00022692"/>
    </source>
</evidence>
<dbReference type="CDD" id="cd17502">
    <property type="entry name" value="MFS_Azr1_MDR_like"/>
    <property type="match status" value="1"/>
</dbReference>
<feature type="transmembrane region" description="Helical" evidence="7">
    <location>
        <begin position="195"/>
        <end position="217"/>
    </location>
</feature>
<evidence type="ECO:0000256" key="7">
    <source>
        <dbReference type="SAM" id="Phobius"/>
    </source>
</evidence>
<feature type="domain" description="Major facilitator superfamily (MFS) profile" evidence="8">
    <location>
        <begin position="72"/>
        <end position="568"/>
    </location>
</feature>
<sequence length="569" mass="62665">MSDTVSEKRTDSQLNDSGNKLKISADTIIETDISKLEKGDNCESKEKDLDHFHSEETIESSIEPSKSQFLIVFIGLFLIVFMAALDSNIIAIAIPSISKEFQSLSEVPWLFTGFLVGNTAFVPSYGKLADIFGRKAMVITAVTIFELGSLLCGFAVNMKMLIFARTLQGVGGGGVVSLSLIVISDMVSVQERPKYQSIISAAFGVATIVGPLVGGIITETLTWRWNFFLNLPFGLIAAVVCLLFMNLRELDRRSWRVKLVRVDFLGTFLLVSGVVMLLIPVQGGGTQFAWDSPTVITMLSISGVLLILFVYSQWKWAFEPLIPLRLFSNRHTAAPFVSTFFFGMTVTPPMFYTPLYFQIILNHDPLAAGEDTLPLLLSTIVCVIFSGMFIAKTGYYLPLLLFGSATAGVGMFLLSTMDEYSLVWQRIVYLIISGSGMGLCIQTILIACQLSVEEKDLSIVTALKSFWQTIGSVFGLAIVSTYFNNMLGSNIRDVLIEQNWNGSIQTLVDTISSNPLAIRSSNIPSELVAPLVHAVVLAFQKTFLICIPFAGLTFISALFCNWKPMEMKR</sequence>
<feature type="transmembrane region" description="Helical" evidence="7">
    <location>
        <begin position="397"/>
        <end position="415"/>
    </location>
</feature>
<evidence type="ECO:0000256" key="2">
    <source>
        <dbReference type="ARBA" id="ARBA00022448"/>
    </source>
</evidence>
<dbReference type="Pfam" id="PF07690">
    <property type="entry name" value="MFS_1"/>
    <property type="match status" value="1"/>
</dbReference>
<feature type="transmembrane region" description="Helical" evidence="7">
    <location>
        <begin position="427"/>
        <end position="450"/>
    </location>
</feature>
<protein>
    <recommendedName>
        <fullName evidence="8">Major facilitator superfamily (MFS) profile domain-containing protein</fullName>
    </recommendedName>
</protein>
<feature type="transmembrane region" description="Helical" evidence="7">
    <location>
        <begin position="542"/>
        <end position="562"/>
    </location>
</feature>
<feature type="transmembrane region" description="Helical" evidence="7">
    <location>
        <begin position="137"/>
        <end position="156"/>
    </location>
</feature>
<feature type="transmembrane region" description="Helical" evidence="7">
    <location>
        <begin position="259"/>
        <end position="281"/>
    </location>
</feature>
<keyword evidence="10" id="KW-1185">Reference proteome</keyword>
<evidence type="ECO:0000313" key="9">
    <source>
        <dbReference type="EMBL" id="KAJ3256134.1"/>
    </source>
</evidence>
<dbReference type="FunFam" id="1.20.1720.10:FF:000004">
    <property type="entry name" value="EmrB/QacA family drug resistance transporter"/>
    <property type="match status" value="1"/>
</dbReference>
<evidence type="ECO:0000313" key="10">
    <source>
        <dbReference type="Proteomes" id="UP001210925"/>
    </source>
</evidence>
<keyword evidence="2" id="KW-0813">Transport</keyword>
<evidence type="ECO:0000256" key="1">
    <source>
        <dbReference type="ARBA" id="ARBA00004651"/>
    </source>
</evidence>
<proteinExistence type="predicted"/>
<dbReference type="Gene3D" id="1.20.1720.10">
    <property type="entry name" value="Multidrug resistance protein D"/>
    <property type="match status" value="1"/>
</dbReference>